<dbReference type="AlphaFoldDB" id="A0AAV5SDX5"/>
<gene>
    <name evidence="1" type="ORF">PENTCL1PPCAC_535</name>
</gene>
<feature type="non-terminal residue" evidence="1">
    <location>
        <position position="1"/>
    </location>
</feature>
<proteinExistence type="predicted"/>
<keyword evidence="2" id="KW-1185">Reference proteome</keyword>
<dbReference type="Proteomes" id="UP001432027">
    <property type="component" value="Unassembled WGS sequence"/>
</dbReference>
<organism evidence="1 2">
    <name type="scientific">Pristionchus entomophagus</name>
    <dbReference type="NCBI Taxonomy" id="358040"/>
    <lineage>
        <taxon>Eukaryota</taxon>
        <taxon>Metazoa</taxon>
        <taxon>Ecdysozoa</taxon>
        <taxon>Nematoda</taxon>
        <taxon>Chromadorea</taxon>
        <taxon>Rhabditida</taxon>
        <taxon>Rhabditina</taxon>
        <taxon>Diplogasteromorpha</taxon>
        <taxon>Diplogasteroidea</taxon>
        <taxon>Neodiplogasteridae</taxon>
        <taxon>Pristionchus</taxon>
    </lineage>
</organism>
<protein>
    <recommendedName>
        <fullName evidence="3">G protein-coupled receptor</fullName>
    </recommendedName>
</protein>
<evidence type="ECO:0008006" key="3">
    <source>
        <dbReference type="Google" id="ProtNLM"/>
    </source>
</evidence>
<comment type="caution">
    <text evidence="1">The sequence shown here is derived from an EMBL/GenBank/DDBJ whole genome shotgun (WGS) entry which is preliminary data.</text>
</comment>
<sequence>LCPSLPPILQPRQTRRMREPIWIDLFSIINPTTLTSMTILFCLVSNTTLSPSSIPSTNRPRRRCERLCATTRTMPPGSDWLLVQSQRR</sequence>
<reference evidence="1" key="1">
    <citation type="submission" date="2023-10" db="EMBL/GenBank/DDBJ databases">
        <title>Genome assembly of Pristionchus species.</title>
        <authorList>
            <person name="Yoshida K."/>
            <person name="Sommer R.J."/>
        </authorList>
    </citation>
    <scope>NUCLEOTIDE SEQUENCE</scope>
    <source>
        <strain evidence="1">RS0144</strain>
    </source>
</reference>
<evidence type="ECO:0000313" key="2">
    <source>
        <dbReference type="Proteomes" id="UP001432027"/>
    </source>
</evidence>
<name>A0AAV5SDX5_9BILA</name>
<evidence type="ECO:0000313" key="1">
    <source>
        <dbReference type="EMBL" id="GMS78360.1"/>
    </source>
</evidence>
<accession>A0AAV5SDX5</accession>
<dbReference type="EMBL" id="BTSX01000001">
    <property type="protein sequence ID" value="GMS78360.1"/>
    <property type="molecule type" value="Genomic_DNA"/>
</dbReference>